<keyword evidence="6 8" id="KW-0808">Transferase</keyword>
<name>A0A1V4AR79_9BACT</name>
<dbReference type="Gene3D" id="3.40.50.2000">
    <property type="entry name" value="Glycogen Phosphorylase B"/>
    <property type="match status" value="2"/>
</dbReference>
<dbReference type="InterPro" id="IPR001296">
    <property type="entry name" value="Glyco_trans_1"/>
</dbReference>
<evidence type="ECO:0000256" key="4">
    <source>
        <dbReference type="ARBA" id="ARBA00010281"/>
    </source>
</evidence>
<keyword evidence="5 8" id="KW-0328">Glycosyltransferase</keyword>
<organism evidence="11 12">
    <name type="scientific">Candidatus Brocadia carolinensis</name>
    <dbReference type="NCBI Taxonomy" id="1004156"/>
    <lineage>
        <taxon>Bacteria</taxon>
        <taxon>Pseudomonadati</taxon>
        <taxon>Planctomycetota</taxon>
        <taxon>Candidatus Brocadiia</taxon>
        <taxon>Candidatus Brocadiales</taxon>
        <taxon>Candidatus Brocadiaceae</taxon>
        <taxon>Candidatus Brocadia</taxon>
    </lineage>
</organism>
<evidence type="ECO:0000313" key="11">
    <source>
        <dbReference type="EMBL" id="OOP55609.1"/>
    </source>
</evidence>
<dbReference type="HAMAP" id="MF_00484">
    <property type="entry name" value="Glycogen_synth"/>
    <property type="match status" value="1"/>
</dbReference>
<feature type="binding site" evidence="8">
    <location>
        <position position="15"/>
    </location>
    <ligand>
        <name>ADP-alpha-D-glucose</name>
        <dbReference type="ChEBI" id="CHEBI:57498"/>
    </ligand>
</feature>
<evidence type="ECO:0000259" key="10">
    <source>
        <dbReference type="Pfam" id="PF08323"/>
    </source>
</evidence>
<dbReference type="UniPathway" id="UPA00164"/>
<dbReference type="CDD" id="cd03791">
    <property type="entry name" value="GT5_Glycogen_synthase_DULL1-like"/>
    <property type="match status" value="1"/>
</dbReference>
<sequence>MNVVYLSSEVAPFAKTGGLADMAGAIPKNLQKLGVEIIVLMPLYRSIKESAHPLAKTDIQFEVRVGDKLKSGYVYKGCLSDSKVAIYFLDHEPYYGRDGLYNYPGTARDFEDNSERFIFFAQGALEVIKKLKIRPDVVHCNDWQTGLVPVYLKTRYAGRSFFENTKSVMTIHNLAYQGWFWHWDMKLTGLDWNLFNSKQLEFYGKLNFLKGGIVFSDLITTVSKTYAEEIQTPEYGAGLDGVLRERSRDIYGIINGIDYTLWNPETDKFIIANYGLKKLHGKQLCKRALQRKYKLPEKNCPLIGMITRLTSQKGLDLVVDKFRDLMNTDIQFVLLGTGDPWYHELFNSYAKTYPKKVAVQFTFDERSAHEIEAGADIFLMPSRYEPCGLNQLYSLKYGTIPIVRSTGGLADTITDVRSEPVSNGKANGFSFKEYNSDLLFATIIRAMDLFKNKTMWTNFMKNGMSQDWSLEKSAKEYLALYERAVKKVSPVSRYGSTQGKPLHLIS</sequence>
<feature type="domain" description="Starch synthase catalytic" evidence="10">
    <location>
        <begin position="2"/>
        <end position="245"/>
    </location>
</feature>
<dbReference type="InterPro" id="IPR011835">
    <property type="entry name" value="GS/SS"/>
</dbReference>
<dbReference type="Proteomes" id="UP000189681">
    <property type="component" value="Unassembled WGS sequence"/>
</dbReference>
<reference evidence="11 12" key="1">
    <citation type="journal article" date="2017" name="Water Res.">
        <title>Discovery and metagenomic analysis of an anammox bacterial enrichment related to Candidatus "Brocadia caroliniensis" in a full-scale glycerol-fed nitritation-denitritation separate centrate treatment process.</title>
        <authorList>
            <person name="Park H."/>
            <person name="Brotto A.C."/>
            <person name="van Loosdrecht M.C."/>
            <person name="Chandran K."/>
        </authorList>
    </citation>
    <scope>NUCLEOTIDE SEQUENCE [LARGE SCALE GENOMIC DNA]</scope>
    <source>
        <strain evidence="11">26THWARD</strain>
    </source>
</reference>
<dbReference type="Pfam" id="PF08323">
    <property type="entry name" value="Glyco_transf_5"/>
    <property type="match status" value="1"/>
</dbReference>
<evidence type="ECO:0000256" key="8">
    <source>
        <dbReference type="HAMAP-Rule" id="MF_00484"/>
    </source>
</evidence>
<comment type="caution">
    <text evidence="11">The sequence shown here is derived from an EMBL/GenBank/DDBJ whole genome shotgun (WGS) entry which is preliminary data.</text>
</comment>
<dbReference type="NCBIfam" id="NF001899">
    <property type="entry name" value="PRK00654.1-2"/>
    <property type="match status" value="1"/>
</dbReference>
<dbReference type="AlphaFoldDB" id="A0A1V4AR79"/>
<evidence type="ECO:0000259" key="9">
    <source>
        <dbReference type="Pfam" id="PF00534"/>
    </source>
</evidence>
<dbReference type="EC" id="2.4.1.21" evidence="8"/>
<dbReference type="NCBIfam" id="TIGR02095">
    <property type="entry name" value="glgA"/>
    <property type="match status" value="1"/>
</dbReference>
<dbReference type="SUPFAM" id="SSF53756">
    <property type="entry name" value="UDP-Glycosyltransferase/glycogen phosphorylase"/>
    <property type="match status" value="1"/>
</dbReference>
<proteinExistence type="inferred from homology"/>
<comment type="similarity">
    <text evidence="4 8">Belongs to the glycosyltransferase 1 family. Bacterial/plant glycogen synthase subfamily.</text>
</comment>
<dbReference type="GO" id="GO:0005978">
    <property type="term" value="P:glycogen biosynthetic process"/>
    <property type="evidence" value="ECO:0007669"/>
    <property type="project" value="UniProtKB-UniRule"/>
</dbReference>
<comment type="pathway">
    <text evidence="3 8">Glycan biosynthesis; glycogen biosynthesis.</text>
</comment>
<evidence type="ECO:0000256" key="5">
    <source>
        <dbReference type="ARBA" id="ARBA00022676"/>
    </source>
</evidence>
<gene>
    <name evidence="8" type="primary">glgA</name>
    <name evidence="11" type="ORF">AYP45_13725</name>
</gene>
<protein>
    <recommendedName>
        <fullName evidence="8">Glycogen synthase</fullName>
        <ecNumber evidence="8">2.4.1.21</ecNumber>
    </recommendedName>
    <alternativeName>
        <fullName evidence="8">Starch [bacterial glycogen] synthase</fullName>
    </alternativeName>
</protein>
<dbReference type="InterPro" id="IPR013534">
    <property type="entry name" value="Starch_synth_cat_dom"/>
</dbReference>
<dbReference type="STRING" id="1004156.AYP45_13725"/>
<comment type="function">
    <text evidence="2 8">Synthesizes alpha-1,4-glucan chains using ADP-glucose.</text>
</comment>
<dbReference type="GO" id="GO:0004373">
    <property type="term" value="F:alpha-1,4-glucan glucosyltransferase (UDP-glucose donor) activity"/>
    <property type="evidence" value="ECO:0007669"/>
    <property type="project" value="InterPro"/>
</dbReference>
<comment type="catalytic activity">
    <reaction evidence="1 8">
        <text>[(1-&gt;4)-alpha-D-glucosyl](n) + ADP-alpha-D-glucose = [(1-&gt;4)-alpha-D-glucosyl](n+1) + ADP + H(+)</text>
        <dbReference type="Rhea" id="RHEA:18189"/>
        <dbReference type="Rhea" id="RHEA-COMP:9584"/>
        <dbReference type="Rhea" id="RHEA-COMP:9587"/>
        <dbReference type="ChEBI" id="CHEBI:15378"/>
        <dbReference type="ChEBI" id="CHEBI:15444"/>
        <dbReference type="ChEBI" id="CHEBI:57498"/>
        <dbReference type="ChEBI" id="CHEBI:456216"/>
        <dbReference type="EC" id="2.4.1.21"/>
    </reaction>
</comment>
<evidence type="ECO:0000313" key="12">
    <source>
        <dbReference type="Proteomes" id="UP000189681"/>
    </source>
</evidence>
<evidence type="ECO:0000256" key="7">
    <source>
        <dbReference type="ARBA" id="ARBA00023056"/>
    </source>
</evidence>
<dbReference type="PANTHER" id="PTHR45825">
    <property type="entry name" value="GRANULE-BOUND STARCH SYNTHASE 1, CHLOROPLASTIC/AMYLOPLASTIC"/>
    <property type="match status" value="1"/>
</dbReference>
<evidence type="ECO:0000256" key="2">
    <source>
        <dbReference type="ARBA" id="ARBA00002764"/>
    </source>
</evidence>
<evidence type="ECO:0000256" key="3">
    <source>
        <dbReference type="ARBA" id="ARBA00004964"/>
    </source>
</evidence>
<feature type="domain" description="Glycosyl transferase family 1" evidence="9">
    <location>
        <begin position="291"/>
        <end position="450"/>
    </location>
</feature>
<evidence type="ECO:0000256" key="6">
    <source>
        <dbReference type="ARBA" id="ARBA00022679"/>
    </source>
</evidence>
<dbReference type="Pfam" id="PF00534">
    <property type="entry name" value="Glycos_transf_1"/>
    <property type="match status" value="1"/>
</dbReference>
<accession>A0A1V4AR79</accession>
<dbReference type="GO" id="GO:0009011">
    <property type="term" value="F:alpha-1,4-glucan glucosyltransferase (ADP-glucose donor) activity"/>
    <property type="evidence" value="ECO:0007669"/>
    <property type="project" value="UniProtKB-UniRule"/>
</dbReference>
<dbReference type="PANTHER" id="PTHR45825:SF11">
    <property type="entry name" value="ALPHA AMYLASE DOMAIN-CONTAINING PROTEIN"/>
    <property type="match status" value="1"/>
</dbReference>
<keyword evidence="7 8" id="KW-0320">Glycogen biosynthesis</keyword>
<evidence type="ECO:0000256" key="1">
    <source>
        <dbReference type="ARBA" id="ARBA00001478"/>
    </source>
</evidence>
<dbReference type="EMBL" id="AYTS01000127">
    <property type="protein sequence ID" value="OOP55609.1"/>
    <property type="molecule type" value="Genomic_DNA"/>
</dbReference>